<name>A0A6M3JJU4_9ZZZZ</name>
<protein>
    <submittedName>
        <fullName evidence="1">Uncharacterized protein</fullName>
    </submittedName>
</protein>
<evidence type="ECO:0000313" key="1">
    <source>
        <dbReference type="EMBL" id="QJA70203.1"/>
    </source>
</evidence>
<gene>
    <name evidence="1" type="ORF">MM415A03898_0007</name>
</gene>
<reference evidence="1" key="1">
    <citation type="submission" date="2020-03" db="EMBL/GenBank/DDBJ databases">
        <title>The deep terrestrial virosphere.</title>
        <authorList>
            <person name="Holmfeldt K."/>
            <person name="Nilsson E."/>
            <person name="Simone D."/>
            <person name="Lopez-Fernandez M."/>
            <person name="Wu X."/>
            <person name="de Brujin I."/>
            <person name="Lundin D."/>
            <person name="Andersson A."/>
            <person name="Bertilsson S."/>
            <person name="Dopson M."/>
        </authorList>
    </citation>
    <scope>NUCLEOTIDE SEQUENCE</scope>
    <source>
        <strain evidence="1">MM415A03898</strain>
    </source>
</reference>
<dbReference type="EMBL" id="MT141772">
    <property type="protein sequence ID" value="QJA70203.1"/>
    <property type="molecule type" value="Genomic_DNA"/>
</dbReference>
<organism evidence="1">
    <name type="scientific">viral metagenome</name>
    <dbReference type="NCBI Taxonomy" id="1070528"/>
    <lineage>
        <taxon>unclassified sequences</taxon>
        <taxon>metagenomes</taxon>
        <taxon>organismal metagenomes</taxon>
    </lineage>
</organism>
<dbReference type="AlphaFoldDB" id="A0A6M3JJU4"/>
<sequence length="140" mass="16224">MFVGRIFRAASNVKYNALSREQEMELGMAIKREVENDVFVEIDESLGKRILKSVINDYLAWPSGNENHGNASLWLFTDFDETEEDREDNDNQGFVSLFTVCELLDIDPEKLRVSVKCKEDKGNKRVLFNEFDVLLHSCRK</sequence>
<accession>A0A6M3JJU4</accession>
<proteinExistence type="predicted"/>